<feature type="compositionally biased region" description="Low complexity" evidence="1">
    <location>
        <begin position="421"/>
        <end position="432"/>
    </location>
</feature>
<evidence type="ECO:0000313" key="3">
    <source>
        <dbReference type="Proteomes" id="UP001217918"/>
    </source>
</evidence>
<feature type="compositionally biased region" description="Basic residues" evidence="1">
    <location>
        <begin position="447"/>
        <end position="456"/>
    </location>
</feature>
<feature type="region of interest" description="Disordered" evidence="1">
    <location>
        <begin position="1"/>
        <end position="27"/>
    </location>
</feature>
<dbReference type="GO" id="GO:0005739">
    <property type="term" value="C:mitochondrion"/>
    <property type="evidence" value="ECO:0007669"/>
    <property type="project" value="InterPro"/>
</dbReference>
<comment type="caution">
    <text evidence="2">The sequence shown here is derived from an EMBL/GenBank/DDBJ whole genome shotgun (WGS) entry which is preliminary data.</text>
</comment>
<name>A0AAD9I7W2_9PEZI</name>
<organism evidence="2 3">
    <name type="scientific">Phyllachora maydis</name>
    <dbReference type="NCBI Taxonomy" id="1825666"/>
    <lineage>
        <taxon>Eukaryota</taxon>
        <taxon>Fungi</taxon>
        <taxon>Dikarya</taxon>
        <taxon>Ascomycota</taxon>
        <taxon>Pezizomycotina</taxon>
        <taxon>Sordariomycetes</taxon>
        <taxon>Sordariomycetidae</taxon>
        <taxon>Phyllachorales</taxon>
        <taxon>Phyllachoraceae</taxon>
        <taxon>Phyllachora</taxon>
    </lineage>
</organism>
<dbReference type="InterPro" id="IPR008699">
    <property type="entry name" value="NDUFB8"/>
</dbReference>
<feature type="compositionally biased region" description="Acidic residues" evidence="1">
    <location>
        <begin position="409"/>
        <end position="420"/>
    </location>
</feature>
<evidence type="ECO:0000313" key="2">
    <source>
        <dbReference type="EMBL" id="KAK2072613.1"/>
    </source>
</evidence>
<feature type="compositionally biased region" description="Basic and acidic residues" evidence="1">
    <location>
        <begin position="1"/>
        <end position="14"/>
    </location>
</feature>
<proteinExistence type="predicted"/>
<gene>
    <name evidence="2" type="ORF">P8C59_006955</name>
</gene>
<sequence length="558" mass="62224">MDKKYPDYPRLTEKEDPEMNGGYINPPRIKRQFRDPHADWWDKQERRNYGEPVHEDHDTLGMFSLYEYTWVTPGKAWLQIGTFVAVFLSVCYVSKLTYQDRVSYPREFEGGLEKELGGRGAVRARMAACALLYVLGAAGEPRVPLQEFRVNCHLAPESLLIQTPFPVDTPIMTCFVPSLPVGAPFHISISSWKAPEASHHTLTTYGMPDLVRFEVTVLFDGVPVASNRYEHQNNWPHVVTAQRTPSGQFLPLGFPVSRPDLLSLPYWNAADDVGRIKIIISEGIPGIMGTQSFHRTKNIVAFSYQHLDMQTLQQNGIAWPSSFMHPGVIPMQEMLTGANPYAPTPQRLLLLLTQLNTHTPEHEHSLDLPTLNGKFLPAWSTASSSPGCTNPDSSLDSPSPPPTITTADADNDDDDNDDNDNYYNEAAAASNTGPSPKHPDMSDRSFNAKRVKKKIGPVRPVPNNGPARKPFDARFGNQYNSIAAETAVAQWRTCCPVLIDGTCRLASVDDNLEEYFQSTLQALLRKYAVQMSLDEKSTAPNGIETDLMDDPHNVALDM</sequence>
<dbReference type="AlphaFoldDB" id="A0AAD9I7W2"/>
<protein>
    <submittedName>
        <fullName evidence="2">Uncharacterized protein</fullName>
    </submittedName>
</protein>
<keyword evidence="3" id="KW-1185">Reference proteome</keyword>
<dbReference type="Pfam" id="PF05821">
    <property type="entry name" value="NDUF_B8"/>
    <property type="match status" value="1"/>
</dbReference>
<accession>A0AAD9I7W2</accession>
<feature type="region of interest" description="Disordered" evidence="1">
    <location>
        <begin position="381"/>
        <end position="472"/>
    </location>
</feature>
<dbReference type="EMBL" id="JAQQPM010000006">
    <property type="protein sequence ID" value="KAK2072613.1"/>
    <property type="molecule type" value="Genomic_DNA"/>
</dbReference>
<dbReference type="PANTHER" id="PTHR12840:SF1">
    <property type="entry name" value="NADH DEHYDROGENASE [UBIQUINONE] 1 BETA SUBCOMPLEX SUBUNIT 8, MITOCHONDRIAL"/>
    <property type="match status" value="1"/>
</dbReference>
<dbReference type="Proteomes" id="UP001217918">
    <property type="component" value="Unassembled WGS sequence"/>
</dbReference>
<dbReference type="PANTHER" id="PTHR12840">
    <property type="entry name" value="NADH-UBIQUINONE OXIDOREDUCTASE ASHI SUBUNIT"/>
    <property type="match status" value="1"/>
</dbReference>
<evidence type="ECO:0000256" key="1">
    <source>
        <dbReference type="SAM" id="MobiDB-lite"/>
    </source>
</evidence>
<reference evidence="2" key="1">
    <citation type="journal article" date="2023" name="Mol. Plant Microbe Interact.">
        <title>Elucidating the Obligate Nature and Biological Capacity of an Invasive Fungal Corn Pathogen.</title>
        <authorList>
            <person name="MacCready J.S."/>
            <person name="Roggenkamp E.M."/>
            <person name="Gdanetz K."/>
            <person name="Chilvers M.I."/>
        </authorList>
    </citation>
    <scope>NUCLEOTIDE SEQUENCE</scope>
    <source>
        <strain evidence="2">PM02</strain>
    </source>
</reference>